<dbReference type="EMBL" id="QGGB01000001">
    <property type="protein sequence ID" value="PWN08090.1"/>
    <property type="molecule type" value="Genomic_DNA"/>
</dbReference>
<dbReference type="SUPFAM" id="SSF49464">
    <property type="entry name" value="Carboxypeptidase regulatory domain-like"/>
    <property type="match status" value="1"/>
</dbReference>
<keyword evidence="4 8" id="KW-0812">Transmembrane</keyword>
<evidence type="ECO:0000256" key="6">
    <source>
        <dbReference type="ARBA" id="ARBA00023136"/>
    </source>
</evidence>
<protein>
    <recommendedName>
        <fullName evidence="14">TonB-dependent receptor</fullName>
    </recommendedName>
</protein>
<dbReference type="InterPro" id="IPR036942">
    <property type="entry name" value="Beta-barrel_TonB_sf"/>
</dbReference>
<dbReference type="PANTHER" id="PTHR30069">
    <property type="entry name" value="TONB-DEPENDENT OUTER MEMBRANE RECEPTOR"/>
    <property type="match status" value="1"/>
</dbReference>
<evidence type="ECO:0000256" key="9">
    <source>
        <dbReference type="RuleBase" id="RU003357"/>
    </source>
</evidence>
<evidence type="ECO:0000259" key="11">
    <source>
        <dbReference type="Pfam" id="PF07715"/>
    </source>
</evidence>
<dbReference type="CDD" id="cd01347">
    <property type="entry name" value="ligand_gated_channel"/>
    <property type="match status" value="1"/>
</dbReference>
<comment type="caution">
    <text evidence="12">The sequence shown here is derived from an EMBL/GenBank/DDBJ whole genome shotgun (WGS) entry which is preliminary data.</text>
</comment>
<dbReference type="GO" id="GO:0009279">
    <property type="term" value="C:cell outer membrane"/>
    <property type="evidence" value="ECO:0007669"/>
    <property type="project" value="UniProtKB-SubCell"/>
</dbReference>
<organism evidence="12 13">
    <name type="scientific">Rhodohalobacter mucosus</name>
    <dbReference type="NCBI Taxonomy" id="2079485"/>
    <lineage>
        <taxon>Bacteria</taxon>
        <taxon>Pseudomonadati</taxon>
        <taxon>Balneolota</taxon>
        <taxon>Balneolia</taxon>
        <taxon>Balneolales</taxon>
        <taxon>Balneolaceae</taxon>
        <taxon>Rhodohalobacter</taxon>
    </lineage>
</organism>
<evidence type="ECO:0000256" key="7">
    <source>
        <dbReference type="ARBA" id="ARBA00023237"/>
    </source>
</evidence>
<keyword evidence="6 8" id="KW-0472">Membrane</keyword>
<sequence>MIRTAASGIQTASFTSERIMKPLYALLFCTLLNLNEFSAHAQTAFSGTVVETGSGEPVPGATVFIEALQKGASADDSGRFSLENLDHGKWTLEVRSLGFEPLIVEISHPSEEEAVFELRASVVQSDDVIVTASPIGRSVQYQPAQSLSAEQLQQRAAPSLGEILDGNPGVTTRSFGSAPARPVIRGFDGDRVLVLQNGERMGDLSGTAVDHAVGLDPLAMDRVEVVRGPASLMYGSGAIGGVVNLFSADMPREWDPGSRSALASHVSSMNSMGAGLVSTRYGTDRFAVTGRMIYRNGGDLTTPDGTLPDTALRNLSFGGGLGYRLGPVETGLSITGMNFDYGLPEMIDDLNESIEIRMNRLNIQSISTMDMDRFFEHAELRMHYSDYSHDEVEISRVPQGTVEEFVAITFAQQTLSSSLLLRHRKTGPFEGALGLSFNRSALQLGGGDALTPNAAGTFLAGFIYEEIGLTDALSMKTGLRMEWKDTRVKTNELFRDASIFEDRTDLIFSGAVGLNYSRSDRFTTGFQVARAYRTPTIEELYSFAPHAAAGSFDRGNPNLQNEISLGADAFADYSGERISWQISLFANRISNYVDFFPTGETHQPSGLPIFEYGSKDAILYGFEIMAGLRLSRTLSAEAGADYVRGYEYTGNRNDLTFIPPFRVYASLRAEQGKWHAGPRVRIVSRQDRVAPNERPTDGYVLIGADAGYRLGHGVTLSMRLDNLLNERYRDHLSRVENRNAPMPGRNVNVMLRWEF</sequence>
<dbReference type="Gene3D" id="2.40.170.20">
    <property type="entry name" value="TonB-dependent receptor, beta-barrel domain"/>
    <property type="match status" value="1"/>
</dbReference>
<dbReference type="Pfam" id="PF07715">
    <property type="entry name" value="Plug"/>
    <property type="match status" value="1"/>
</dbReference>
<evidence type="ECO:0000256" key="5">
    <source>
        <dbReference type="ARBA" id="ARBA00023077"/>
    </source>
</evidence>
<dbReference type="InterPro" id="IPR039426">
    <property type="entry name" value="TonB-dep_rcpt-like"/>
</dbReference>
<evidence type="ECO:0000259" key="10">
    <source>
        <dbReference type="Pfam" id="PF00593"/>
    </source>
</evidence>
<dbReference type="GO" id="GO:0044718">
    <property type="term" value="P:siderophore transmembrane transport"/>
    <property type="evidence" value="ECO:0007669"/>
    <property type="project" value="TreeGrafter"/>
</dbReference>
<dbReference type="InterPro" id="IPR012910">
    <property type="entry name" value="Plug_dom"/>
</dbReference>
<evidence type="ECO:0000313" key="12">
    <source>
        <dbReference type="EMBL" id="PWN08090.1"/>
    </source>
</evidence>
<dbReference type="InterPro" id="IPR000531">
    <property type="entry name" value="Beta-barrel_TonB"/>
</dbReference>
<dbReference type="InterPro" id="IPR008969">
    <property type="entry name" value="CarboxyPept-like_regulatory"/>
</dbReference>
<evidence type="ECO:0000256" key="4">
    <source>
        <dbReference type="ARBA" id="ARBA00022692"/>
    </source>
</evidence>
<dbReference type="Gene3D" id="2.60.40.1120">
    <property type="entry name" value="Carboxypeptidase-like, regulatory domain"/>
    <property type="match status" value="1"/>
</dbReference>
<evidence type="ECO:0000256" key="1">
    <source>
        <dbReference type="ARBA" id="ARBA00004571"/>
    </source>
</evidence>
<dbReference type="SUPFAM" id="SSF56935">
    <property type="entry name" value="Porins"/>
    <property type="match status" value="1"/>
</dbReference>
<feature type="domain" description="TonB-dependent receptor-like beta-barrel" evidence="10">
    <location>
        <begin position="422"/>
        <end position="723"/>
    </location>
</feature>
<evidence type="ECO:0000256" key="8">
    <source>
        <dbReference type="PROSITE-ProRule" id="PRU01360"/>
    </source>
</evidence>
<proteinExistence type="inferred from homology"/>
<comment type="subcellular location">
    <subcellularLocation>
        <location evidence="1 8">Cell outer membrane</location>
        <topology evidence="1 8">Multi-pass membrane protein</topology>
    </subcellularLocation>
</comment>
<evidence type="ECO:0008006" key="14">
    <source>
        <dbReference type="Google" id="ProtNLM"/>
    </source>
</evidence>
<dbReference type="PANTHER" id="PTHR30069:SF40">
    <property type="entry name" value="TONB-DEPENDENT RECEPTOR NMB0964-RELATED"/>
    <property type="match status" value="1"/>
</dbReference>
<evidence type="ECO:0000256" key="3">
    <source>
        <dbReference type="ARBA" id="ARBA00022452"/>
    </source>
</evidence>
<keyword evidence="2 8" id="KW-0813">Transport</keyword>
<dbReference type="PROSITE" id="PS52016">
    <property type="entry name" value="TONB_DEPENDENT_REC_3"/>
    <property type="match status" value="1"/>
</dbReference>
<dbReference type="Gene3D" id="2.170.130.10">
    <property type="entry name" value="TonB-dependent receptor, plug domain"/>
    <property type="match status" value="1"/>
</dbReference>
<accession>A0A316TUH5</accession>
<dbReference type="Proteomes" id="UP000245533">
    <property type="component" value="Unassembled WGS sequence"/>
</dbReference>
<comment type="similarity">
    <text evidence="8 9">Belongs to the TonB-dependent receptor family.</text>
</comment>
<dbReference type="AlphaFoldDB" id="A0A316TUH5"/>
<dbReference type="Pfam" id="PF13715">
    <property type="entry name" value="CarbopepD_reg_2"/>
    <property type="match status" value="1"/>
</dbReference>
<reference evidence="12 13" key="1">
    <citation type="submission" date="2018-05" db="EMBL/GenBank/DDBJ databases">
        <title>Rhodohalobacter halophilus gen. nov., sp. nov., a moderately halophilic member of the family Balneolaceae.</title>
        <authorList>
            <person name="Liu Z.-W."/>
        </authorList>
    </citation>
    <scope>NUCLEOTIDE SEQUENCE [LARGE SCALE GENOMIC DNA]</scope>
    <source>
        <strain evidence="12 13">8A47</strain>
    </source>
</reference>
<keyword evidence="7 8" id="KW-0998">Cell outer membrane</keyword>
<name>A0A316TUH5_9BACT</name>
<keyword evidence="5 9" id="KW-0798">TonB box</keyword>
<dbReference type="InterPro" id="IPR037066">
    <property type="entry name" value="Plug_dom_sf"/>
</dbReference>
<dbReference type="GO" id="GO:0015344">
    <property type="term" value="F:siderophore uptake transmembrane transporter activity"/>
    <property type="evidence" value="ECO:0007669"/>
    <property type="project" value="TreeGrafter"/>
</dbReference>
<evidence type="ECO:0000256" key="2">
    <source>
        <dbReference type="ARBA" id="ARBA00022448"/>
    </source>
</evidence>
<keyword evidence="13" id="KW-1185">Reference proteome</keyword>
<feature type="domain" description="TonB-dependent receptor plug" evidence="11">
    <location>
        <begin position="142"/>
        <end position="242"/>
    </location>
</feature>
<evidence type="ECO:0000313" key="13">
    <source>
        <dbReference type="Proteomes" id="UP000245533"/>
    </source>
</evidence>
<keyword evidence="3 8" id="KW-1134">Transmembrane beta strand</keyword>
<dbReference type="Pfam" id="PF00593">
    <property type="entry name" value="TonB_dep_Rec_b-barrel"/>
    <property type="match status" value="1"/>
</dbReference>
<gene>
    <name evidence="12" type="ORF">DDZ15_00185</name>
</gene>